<feature type="transmembrane region" description="Helical" evidence="11">
    <location>
        <begin position="798"/>
        <end position="822"/>
    </location>
</feature>
<organism evidence="14 15">
    <name type="scientific">Solanum stoloniferum</name>
    <dbReference type="NCBI Taxonomy" id="62892"/>
    <lineage>
        <taxon>Eukaryota</taxon>
        <taxon>Viridiplantae</taxon>
        <taxon>Streptophyta</taxon>
        <taxon>Embryophyta</taxon>
        <taxon>Tracheophyta</taxon>
        <taxon>Spermatophyta</taxon>
        <taxon>Magnoliopsida</taxon>
        <taxon>eudicotyledons</taxon>
        <taxon>Gunneridae</taxon>
        <taxon>Pentapetalae</taxon>
        <taxon>asterids</taxon>
        <taxon>lamiids</taxon>
        <taxon>Solanales</taxon>
        <taxon>Solanaceae</taxon>
        <taxon>Solanoideae</taxon>
        <taxon>Solaneae</taxon>
        <taxon>Solanum</taxon>
    </lineage>
</organism>
<keyword evidence="9 11" id="KW-0472">Membrane</keyword>
<dbReference type="InterPro" id="IPR013210">
    <property type="entry name" value="LRR_N_plant-typ"/>
</dbReference>
<evidence type="ECO:0000256" key="8">
    <source>
        <dbReference type="ARBA" id="ARBA00022989"/>
    </source>
</evidence>
<evidence type="ECO:0000256" key="5">
    <source>
        <dbReference type="ARBA" id="ARBA00022692"/>
    </source>
</evidence>
<dbReference type="PANTHER" id="PTHR48061">
    <property type="entry name" value="LEUCINE-RICH REPEAT RECEPTOR PROTEIN KINASE EMS1-LIKE-RELATED"/>
    <property type="match status" value="1"/>
</dbReference>
<dbReference type="Pfam" id="PF13855">
    <property type="entry name" value="LRR_8"/>
    <property type="match status" value="3"/>
</dbReference>
<evidence type="ECO:0000256" key="1">
    <source>
        <dbReference type="ARBA" id="ARBA00004251"/>
    </source>
</evidence>
<dbReference type="AlphaFoldDB" id="A0ABD2SUS6"/>
<evidence type="ECO:0000313" key="15">
    <source>
        <dbReference type="Proteomes" id="UP001627284"/>
    </source>
</evidence>
<comment type="subcellular location">
    <subcellularLocation>
        <location evidence="1">Cell membrane</location>
        <topology evidence="1">Single-pass type I membrane protein</topology>
    </subcellularLocation>
</comment>
<name>A0ABD2SUS6_9SOLN</name>
<dbReference type="FunFam" id="3.80.10.10:FF:000095">
    <property type="entry name" value="LRR receptor-like serine/threonine-protein kinase GSO1"/>
    <property type="match status" value="2"/>
</dbReference>
<gene>
    <name evidence="14" type="ORF">AABB24_021237</name>
</gene>
<protein>
    <recommendedName>
        <fullName evidence="13">Leucine-rich repeat-containing N-terminal plant-type domain-containing protein</fullName>
    </recommendedName>
</protein>
<evidence type="ECO:0000259" key="13">
    <source>
        <dbReference type="Pfam" id="PF08263"/>
    </source>
</evidence>
<evidence type="ECO:0000256" key="3">
    <source>
        <dbReference type="ARBA" id="ARBA00022475"/>
    </source>
</evidence>
<reference evidence="14 15" key="1">
    <citation type="submission" date="2024-05" db="EMBL/GenBank/DDBJ databases">
        <title>De novo assembly of an allotetraploid wild potato.</title>
        <authorList>
            <person name="Hosaka A.J."/>
        </authorList>
    </citation>
    <scope>NUCLEOTIDE SEQUENCE [LARGE SCALE GENOMIC DNA]</scope>
    <source>
        <tissue evidence="14">Young leaves</tissue>
    </source>
</reference>
<dbReference type="Gene3D" id="3.80.10.10">
    <property type="entry name" value="Ribonuclease Inhibitor"/>
    <property type="match status" value="3"/>
</dbReference>
<keyword evidence="4" id="KW-0433">Leucine-rich repeat</keyword>
<dbReference type="Proteomes" id="UP001627284">
    <property type="component" value="Unassembled WGS sequence"/>
</dbReference>
<evidence type="ECO:0000256" key="7">
    <source>
        <dbReference type="ARBA" id="ARBA00022737"/>
    </source>
</evidence>
<keyword evidence="8 11" id="KW-1133">Transmembrane helix</keyword>
<evidence type="ECO:0000256" key="12">
    <source>
        <dbReference type="SAM" id="SignalP"/>
    </source>
</evidence>
<accession>A0ABD2SUS6</accession>
<keyword evidence="7" id="KW-0677">Repeat</keyword>
<feature type="signal peptide" evidence="12">
    <location>
        <begin position="1"/>
        <end position="21"/>
    </location>
</feature>
<keyword evidence="3" id="KW-1003">Cell membrane</keyword>
<dbReference type="FunFam" id="3.80.10.10:FF:000111">
    <property type="entry name" value="LRR receptor-like serine/threonine-protein kinase ERECTA"/>
    <property type="match status" value="1"/>
</dbReference>
<evidence type="ECO:0000313" key="14">
    <source>
        <dbReference type="EMBL" id="KAL3347462.1"/>
    </source>
</evidence>
<proteinExistence type="inferred from homology"/>
<dbReference type="GO" id="GO:0005886">
    <property type="term" value="C:plasma membrane"/>
    <property type="evidence" value="ECO:0007669"/>
    <property type="project" value="UniProtKB-SubCell"/>
</dbReference>
<feature type="domain" description="Leucine-rich repeat-containing N-terminal plant-type" evidence="13">
    <location>
        <begin position="30"/>
        <end position="68"/>
    </location>
</feature>
<comment type="caution">
    <text evidence="14">The sequence shown here is derived from an EMBL/GenBank/DDBJ whole genome shotgun (WGS) entry which is preliminary data.</text>
</comment>
<dbReference type="PANTHER" id="PTHR48061:SF10">
    <property type="entry name" value="LEUCINE-RICH REPEAT-CONTAINING N-TERMINAL PLANT-TYPE DOMAIN-CONTAINING PROTEIN"/>
    <property type="match status" value="1"/>
</dbReference>
<dbReference type="PRINTS" id="PR00019">
    <property type="entry name" value="LEURICHRPT"/>
</dbReference>
<evidence type="ECO:0000256" key="6">
    <source>
        <dbReference type="ARBA" id="ARBA00022729"/>
    </source>
</evidence>
<dbReference type="GO" id="GO:0050832">
    <property type="term" value="P:defense response to fungus"/>
    <property type="evidence" value="ECO:0007669"/>
    <property type="project" value="UniProtKB-ARBA"/>
</dbReference>
<dbReference type="Pfam" id="PF00560">
    <property type="entry name" value="LRR_1"/>
    <property type="match status" value="6"/>
</dbReference>
<evidence type="ECO:0000256" key="11">
    <source>
        <dbReference type="SAM" id="Phobius"/>
    </source>
</evidence>
<dbReference type="SMART" id="SM00369">
    <property type="entry name" value="LRR_TYP"/>
    <property type="match status" value="7"/>
</dbReference>
<evidence type="ECO:0000256" key="10">
    <source>
        <dbReference type="ARBA" id="ARBA00023180"/>
    </source>
</evidence>
<dbReference type="InterPro" id="IPR046956">
    <property type="entry name" value="RLP23-like"/>
</dbReference>
<dbReference type="InterPro" id="IPR003591">
    <property type="entry name" value="Leu-rich_rpt_typical-subtyp"/>
</dbReference>
<keyword evidence="6 12" id="KW-0732">Signal</keyword>
<comment type="similarity">
    <text evidence="2">Belongs to the RLP family.</text>
</comment>
<keyword evidence="5 11" id="KW-0812">Transmembrane</keyword>
<keyword evidence="15" id="KW-1185">Reference proteome</keyword>
<dbReference type="SUPFAM" id="SSF52058">
    <property type="entry name" value="L domain-like"/>
    <property type="match status" value="2"/>
</dbReference>
<sequence length="854" mass="95363">MGYVKLVFLMLFSLLCQLAFCSSLSHLCLKDQALALLQFKHITIDAYSTLLSWNKSIDCCSWDGVHCDEMTGQVTELNLADNGLQGKFHSNSSLFKLSNLKRLDLSNNDFSRSYISPKFGEFSSLTHLDLSYSNFTGLIPVEISYLSKLHVLSIQIFSDGLRFGPHNFELLLKNLTQLRELNLRYVDISSAIPLNFSSYLTALWLPSTQLYGVLPERVFHLSNLESLNLLENPQLTVRFPTTKWNSSASLMELYISGVNITGRIPESFGHLTSLLTLTIASCNRLGSIPKPLWNLTNIEELNLGDNHLEGPISDFFRFGKLWSLSLGNNNFDGKLEFLSFNRSLTLLETLDFSSNLLTGPIPSNVSGMQNLQVLYLSSNQLNGTIPSWIFSLPSLEWLDLSDNHFSGNIQEFKSKTLHQVSLKQNQLQGPIPKSFLNQRDLYYILLSHNNLSGEIASTTCNLTKLLVLDLGSNNLEGTIPLCLGEMSGLLVLDLSNNSLSGTINTTFSIGNELVVLKFDGNKLEGKVPQSLINCKSLEVLDLGNNELNDTFPKWLRALPDLMILRLRSNKFFGPIKDSSTYKFARIQMIDLSSNGFSGDLPMSLFENFEAMKINGEKSGTRQYVADMHFVYYTNSYIVTTKGLDLELPRVLTTNIIIDLSKNRFEGHIPSIIGDLIGLRALNLSHNVLEGDIPVSLHQLSVLESLDLSSNKISGEIPQQLVSLTSLEVLNLSHNHLVGCIPKGKQFDTFENSSYQGNDGLRGLPLSKDCGGDKGVPQATTPFGLDQEEEEEEGDSAIISWQAVLMGYGCGLVIGLSIIYIMLSTQYPTWFSRMDVELEHKILKRMKKHKKRISV</sequence>
<evidence type="ECO:0000256" key="2">
    <source>
        <dbReference type="ARBA" id="ARBA00009592"/>
    </source>
</evidence>
<dbReference type="InterPro" id="IPR032675">
    <property type="entry name" value="LRR_dom_sf"/>
</dbReference>
<dbReference type="EMBL" id="JBJKTR010000013">
    <property type="protein sequence ID" value="KAL3347462.1"/>
    <property type="molecule type" value="Genomic_DNA"/>
</dbReference>
<evidence type="ECO:0000256" key="9">
    <source>
        <dbReference type="ARBA" id="ARBA00023136"/>
    </source>
</evidence>
<dbReference type="Pfam" id="PF08263">
    <property type="entry name" value="LRRNT_2"/>
    <property type="match status" value="1"/>
</dbReference>
<evidence type="ECO:0000256" key="4">
    <source>
        <dbReference type="ARBA" id="ARBA00022614"/>
    </source>
</evidence>
<keyword evidence="10" id="KW-0325">Glycoprotein</keyword>
<feature type="chain" id="PRO_5044792375" description="Leucine-rich repeat-containing N-terminal plant-type domain-containing protein" evidence="12">
    <location>
        <begin position="22"/>
        <end position="854"/>
    </location>
</feature>
<dbReference type="InterPro" id="IPR001611">
    <property type="entry name" value="Leu-rich_rpt"/>
</dbReference>